<dbReference type="RefSeq" id="XP_047775336.1">
    <property type="nucleotide sequence ID" value="XM_047925835.1"/>
</dbReference>
<protein>
    <submittedName>
        <fullName evidence="1">Uncharacterized protein</fullName>
    </submittedName>
</protein>
<proteinExistence type="predicted"/>
<gene>
    <name evidence="1" type="ORF">C8Q71DRAFT_798740</name>
</gene>
<comment type="caution">
    <text evidence="1">The sequence shown here is derived from an EMBL/GenBank/DDBJ whole genome shotgun (WGS) entry which is preliminary data.</text>
</comment>
<organism evidence="1 2">
    <name type="scientific">Rhodofomes roseus</name>
    <dbReference type="NCBI Taxonomy" id="34475"/>
    <lineage>
        <taxon>Eukaryota</taxon>
        <taxon>Fungi</taxon>
        <taxon>Dikarya</taxon>
        <taxon>Basidiomycota</taxon>
        <taxon>Agaricomycotina</taxon>
        <taxon>Agaricomycetes</taxon>
        <taxon>Polyporales</taxon>
        <taxon>Rhodofomes</taxon>
    </lineage>
</organism>
<keyword evidence="2" id="KW-1185">Reference proteome</keyword>
<reference evidence="1 2" key="1">
    <citation type="journal article" date="2021" name="Environ. Microbiol.">
        <title>Gene family expansions and transcriptome signatures uncover fungal adaptations to wood decay.</title>
        <authorList>
            <person name="Hage H."/>
            <person name="Miyauchi S."/>
            <person name="Viragh M."/>
            <person name="Drula E."/>
            <person name="Min B."/>
            <person name="Chaduli D."/>
            <person name="Navarro D."/>
            <person name="Favel A."/>
            <person name="Norest M."/>
            <person name="Lesage-Meessen L."/>
            <person name="Balint B."/>
            <person name="Merenyi Z."/>
            <person name="de Eugenio L."/>
            <person name="Morin E."/>
            <person name="Martinez A.T."/>
            <person name="Baldrian P."/>
            <person name="Stursova M."/>
            <person name="Martinez M.J."/>
            <person name="Novotny C."/>
            <person name="Magnuson J.K."/>
            <person name="Spatafora J.W."/>
            <person name="Maurice S."/>
            <person name="Pangilinan J."/>
            <person name="Andreopoulos W."/>
            <person name="LaButti K."/>
            <person name="Hundley H."/>
            <person name="Na H."/>
            <person name="Kuo A."/>
            <person name="Barry K."/>
            <person name="Lipzen A."/>
            <person name="Henrissat B."/>
            <person name="Riley R."/>
            <person name="Ahrendt S."/>
            <person name="Nagy L.G."/>
            <person name="Grigoriev I.V."/>
            <person name="Martin F."/>
            <person name="Rosso M.N."/>
        </authorList>
    </citation>
    <scope>NUCLEOTIDE SEQUENCE [LARGE SCALE GENOMIC DNA]</scope>
    <source>
        <strain evidence="1 2">CIRM-BRFM 1785</strain>
    </source>
</reference>
<dbReference type="GeneID" id="72006567"/>
<sequence>MAVGMYLRGLFTKDTGWDAFVKGRNSRLKMSQQLDQYRYVTGKFDEYVGMKTSADVAGAAGVTINKTQVMKAFNLPVSWAEEGLEALALTGMYGPGGSRSEDAKVVAMLDEVPPTTTGIQLKKFLSLLREIHSRWTIEHP</sequence>
<accession>A0ABQ8K5S0</accession>
<name>A0ABQ8K5S0_9APHY</name>
<evidence type="ECO:0000313" key="2">
    <source>
        <dbReference type="Proteomes" id="UP000814176"/>
    </source>
</evidence>
<dbReference type="Proteomes" id="UP000814176">
    <property type="component" value="Unassembled WGS sequence"/>
</dbReference>
<evidence type="ECO:0000313" key="1">
    <source>
        <dbReference type="EMBL" id="KAH9832317.1"/>
    </source>
</evidence>
<dbReference type="EMBL" id="JADCUA010000022">
    <property type="protein sequence ID" value="KAH9832317.1"/>
    <property type="molecule type" value="Genomic_DNA"/>
</dbReference>